<gene>
    <name evidence="5" type="ORF">SDENCHOL_11182</name>
</gene>
<dbReference type="PANTHER" id="PTHR30055">
    <property type="entry name" value="HTH-TYPE TRANSCRIPTIONAL REGULATOR RUTR"/>
    <property type="match status" value="1"/>
</dbReference>
<dbReference type="InterPro" id="IPR001647">
    <property type="entry name" value="HTH_TetR"/>
</dbReference>
<organism evidence="5 6">
    <name type="scientific">Sterolibacterium denitrificans</name>
    <dbReference type="NCBI Taxonomy" id="157592"/>
    <lineage>
        <taxon>Bacteria</taxon>
        <taxon>Pseudomonadati</taxon>
        <taxon>Pseudomonadota</taxon>
        <taxon>Betaproteobacteria</taxon>
        <taxon>Nitrosomonadales</taxon>
        <taxon>Sterolibacteriaceae</taxon>
        <taxon>Sterolibacterium</taxon>
    </lineage>
</organism>
<dbReference type="InterPro" id="IPR050109">
    <property type="entry name" value="HTH-type_TetR-like_transc_reg"/>
</dbReference>
<sequence>MRRSAKTTATPHDGTAPAKPAQPRKSAVRKARRPGRPPGKTRDAQLGIILAVARRHFAERGYESTTFKDIGLDAGMTRTALYSYFDTKAALYLATLKDIHNEFLPDFMKTMAECKTLRERFKRIVMSSCAAHARDSNITGFLFAMPLEMRRHPELVEVLRERNTIAYRAMAAIFEEARANGEIRSKASTVDLVAAFFGGAIGVGLLHYGAQAYSAQPPSLTRLMSVFVTMSEGKIFAPSKPASAASAT</sequence>
<protein>
    <submittedName>
        <fullName evidence="5">Transcriptional regulatory protein</fullName>
    </submittedName>
</protein>
<dbReference type="InterPro" id="IPR009057">
    <property type="entry name" value="Homeodomain-like_sf"/>
</dbReference>
<evidence type="ECO:0000313" key="6">
    <source>
        <dbReference type="Proteomes" id="UP000242886"/>
    </source>
</evidence>
<feature type="compositionally biased region" description="Basic residues" evidence="3">
    <location>
        <begin position="26"/>
        <end position="35"/>
    </location>
</feature>
<reference evidence="5" key="1">
    <citation type="submission" date="2017-03" db="EMBL/GenBank/DDBJ databases">
        <authorList>
            <consortium name="AG Boll"/>
        </authorList>
    </citation>
    <scope>NUCLEOTIDE SEQUENCE [LARGE SCALE GENOMIC DNA]</scope>
    <source>
        <strain evidence="5">Chol</strain>
    </source>
</reference>
<accession>A0A7Z7MVC7</accession>
<feature type="compositionally biased region" description="Polar residues" evidence="3">
    <location>
        <begin position="1"/>
        <end position="10"/>
    </location>
</feature>
<dbReference type="PRINTS" id="PR00455">
    <property type="entry name" value="HTHTETR"/>
</dbReference>
<evidence type="ECO:0000313" key="5">
    <source>
        <dbReference type="EMBL" id="SMB25009.1"/>
    </source>
</evidence>
<proteinExistence type="predicted"/>
<dbReference type="InterPro" id="IPR036271">
    <property type="entry name" value="Tet_transcr_reg_TetR-rel_C_sf"/>
</dbReference>
<dbReference type="GO" id="GO:0003700">
    <property type="term" value="F:DNA-binding transcription factor activity"/>
    <property type="evidence" value="ECO:0007669"/>
    <property type="project" value="TreeGrafter"/>
</dbReference>
<dbReference type="SUPFAM" id="SSF48498">
    <property type="entry name" value="Tetracyclin repressor-like, C-terminal domain"/>
    <property type="match status" value="1"/>
</dbReference>
<dbReference type="AlphaFoldDB" id="A0A7Z7MVC7"/>
<keyword evidence="1 2" id="KW-0238">DNA-binding</keyword>
<feature type="DNA-binding region" description="H-T-H motif" evidence="2">
    <location>
        <begin position="66"/>
        <end position="85"/>
    </location>
</feature>
<dbReference type="Pfam" id="PF00440">
    <property type="entry name" value="TetR_N"/>
    <property type="match status" value="1"/>
</dbReference>
<dbReference type="PANTHER" id="PTHR30055:SF226">
    <property type="entry name" value="HTH-TYPE TRANSCRIPTIONAL REGULATOR PKSA"/>
    <property type="match status" value="1"/>
</dbReference>
<dbReference type="GO" id="GO:0000976">
    <property type="term" value="F:transcription cis-regulatory region binding"/>
    <property type="evidence" value="ECO:0007669"/>
    <property type="project" value="TreeGrafter"/>
</dbReference>
<feature type="domain" description="HTH tetR-type" evidence="4">
    <location>
        <begin position="43"/>
        <end position="103"/>
    </location>
</feature>
<dbReference type="PROSITE" id="PS50977">
    <property type="entry name" value="HTH_TETR_2"/>
    <property type="match status" value="1"/>
</dbReference>
<dbReference type="SUPFAM" id="SSF46689">
    <property type="entry name" value="Homeodomain-like"/>
    <property type="match status" value="1"/>
</dbReference>
<dbReference type="RefSeq" id="WP_154716397.1">
    <property type="nucleotide sequence ID" value="NZ_LT837803.1"/>
</dbReference>
<name>A0A7Z7MVC7_9PROT</name>
<dbReference type="Gene3D" id="1.10.10.60">
    <property type="entry name" value="Homeodomain-like"/>
    <property type="match status" value="1"/>
</dbReference>
<dbReference type="Proteomes" id="UP000242886">
    <property type="component" value="Chromosome SDENCHOL"/>
</dbReference>
<keyword evidence="6" id="KW-1185">Reference proteome</keyword>
<evidence type="ECO:0000256" key="2">
    <source>
        <dbReference type="PROSITE-ProRule" id="PRU00335"/>
    </source>
</evidence>
<dbReference type="Gene3D" id="1.10.357.10">
    <property type="entry name" value="Tetracycline Repressor, domain 2"/>
    <property type="match status" value="1"/>
</dbReference>
<evidence type="ECO:0000259" key="4">
    <source>
        <dbReference type="PROSITE" id="PS50977"/>
    </source>
</evidence>
<dbReference type="EMBL" id="LT837803">
    <property type="protein sequence ID" value="SMB25009.1"/>
    <property type="molecule type" value="Genomic_DNA"/>
</dbReference>
<feature type="region of interest" description="Disordered" evidence="3">
    <location>
        <begin position="1"/>
        <end position="44"/>
    </location>
</feature>
<evidence type="ECO:0000256" key="3">
    <source>
        <dbReference type="SAM" id="MobiDB-lite"/>
    </source>
</evidence>
<evidence type="ECO:0000256" key="1">
    <source>
        <dbReference type="ARBA" id="ARBA00023125"/>
    </source>
</evidence>